<dbReference type="OrthoDB" id="624345at2759"/>
<dbReference type="PANTHER" id="PTHR23110:SF99">
    <property type="entry name" value="BROAD-COMPLEX CORE PROTEIN ISOFORM 6"/>
    <property type="match status" value="1"/>
</dbReference>
<accession>A0A8J2LF64</accession>
<name>A0A8J2LF64_9HEXA</name>
<comment type="caution">
    <text evidence="6">The sequence shown here is derived from an EMBL/GenBank/DDBJ whole genome shotgun (WGS) entry which is preliminary data.</text>
</comment>
<protein>
    <submittedName>
        <fullName evidence="6">Uncharacterized protein</fullName>
    </submittedName>
</protein>
<proteinExistence type="predicted"/>
<feature type="region of interest" description="Disordered" evidence="3">
    <location>
        <begin position="172"/>
        <end position="419"/>
    </location>
</feature>
<dbReference type="GO" id="GO:0005634">
    <property type="term" value="C:nucleus"/>
    <property type="evidence" value="ECO:0007669"/>
    <property type="project" value="TreeGrafter"/>
</dbReference>
<feature type="compositionally biased region" description="Polar residues" evidence="3">
    <location>
        <begin position="307"/>
        <end position="322"/>
    </location>
</feature>
<evidence type="ECO:0000313" key="6">
    <source>
        <dbReference type="EMBL" id="CAG7834078.1"/>
    </source>
</evidence>
<feature type="compositionally biased region" description="Acidic residues" evidence="3">
    <location>
        <begin position="295"/>
        <end position="304"/>
    </location>
</feature>
<dbReference type="CDD" id="cd18315">
    <property type="entry name" value="BTB_POZ_BAB-like"/>
    <property type="match status" value="1"/>
</dbReference>
<dbReference type="InterPro" id="IPR000210">
    <property type="entry name" value="BTB/POZ_dom"/>
</dbReference>
<dbReference type="SMART" id="SM00355">
    <property type="entry name" value="ZnF_C2H2"/>
    <property type="match status" value="2"/>
</dbReference>
<dbReference type="AlphaFoldDB" id="A0A8J2LF64"/>
<keyword evidence="7" id="KW-1185">Reference proteome</keyword>
<dbReference type="Proteomes" id="UP000708208">
    <property type="component" value="Unassembled WGS sequence"/>
</dbReference>
<dbReference type="GO" id="GO:0048468">
    <property type="term" value="P:cell development"/>
    <property type="evidence" value="ECO:0007669"/>
    <property type="project" value="UniProtKB-ARBA"/>
</dbReference>
<evidence type="ECO:0000259" key="5">
    <source>
        <dbReference type="PROSITE" id="PS50157"/>
    </source>
</evidence>
<evidence type="ECO:0000256" key="2">
    <source>
        <dbReference type="PROSITE-ProRule" id="PRU00042"/>
    </source>
</evidence>
<keyword evidence="2" id="KW-0479">Metal-binding</keyword>
<dbReference type="PROSITE" id="PS50097">
    <property type="entry name" value="BTB"/>
    <property type="match status" value="1"/>
</dbReference>
<dbReference type="InterPro" id="IPR051095">
    <property type="entry name" value="Dros_DevTransReg"/>
</dbReference>
<dbReference type="InterPro" id="IPR013087">
    <property type="entry name" value="Znf_C2H2_type"/>
</dbReference>
<feature type="compositionally biased region" description="Gly residues" evidence="3">
    <location>
        <begin position="371"/>
        <end position="405"/>
    </location>
</feature>
<feature type="domain" description="C2H2-type" evidence="5">
    <location>
        <begin position="457"/>
        <end position="478"/>
    </location>
</feature>
<feature type="compositionally biased region" description="Acidic residues" evidence="3">
    <location>
        <begin position="323"/>
        <end position="338"/>
    </location>
</feature>
<dbReference type="SMART" id="SM00225">
    <property type="entry name" value="BTB"/>
    <property type="match status" value="1"/>
</dbReference>
<feature type="domain" description="BTB" evidence="4">
    <location>
        <begin position="86"/>
        <end position="151"/>
    </location>
</feature>
<gene>
    <name evidence="6" type="ORF">AFUS01_LOCUS43617</name>
</gene>
<dbReference type="PANTHER" id="PTHR23110">
    <property type="entry name" value="BTB DOMAIN TRANSCRIPTION FACTOR"/>
    <property type="match status" value="1"/>
</dbReference>
<dbReference type="PROSITE" id="PS50157">
    <property type="entry name" value="ZINC_FINGER_C2H2_2"/>
    <property type="match status" value="1"/>
</dbReference>
<dbReference type="GO" id="GO:0048513">
    <property type="term" value="P:animal organ development"/>
    <property type="evidence" value="ECO:0007669"/>
    <property type="project" value="UniProtKB-ARBA"/>
</dbReference>
<dbReference type="GO" id="GO:0006357">
    <property type="term" value="P:regulation of transcription by RNA polymerase II"/>
    <property type="evidence" value="ECO:0007669"/>
    <property type="project" value="TreeGrafter"/>
</dbReference>
<evidence type="ECO:0000256" key="3">
    <source>
        <dbReference type="SAM" id="MobiDB-lite"/>
    </source>
</evidence>
<evidence type="ECO:0000313" key="7">
    <source>
        <dbReference type="Proteomes" id="UP000708208"/>
    </source>
</evidence>
<dbReference type="Pfam" id="PF00651">
    <property type="entry name" value="BTB"/>
    <property type="match status" value="1"/>
</dbReference>
<dbReference type="Pfam" id="PF00096">
    <property type="entry name" value="zf-C2H2"/>
    <property type="match status" value="1"/>
</dbReference>
<evidence type="ECO:0000259" key="4">
    <source>
        <dbReference type="PROSITE" id="PS50097"/>
    </source>
</evidence>
<keyword evidence="2" id="KW-0862">Zinc</keyword>
<dbReference type="GO" id="GO:0008270">
    <property type="term" value="F:zinc ion binding"/>
    <property type="evidence" value="ECO:0007669"/>
    <property type="project" value="UniProtKB-KW"/>
</dbReference>
<sequence>MERVEGKRIGFIMQSTSVPDAGGAGMPSGIPSTNMMGVPAMTPLPSIPAPQIMNPEGAQQFCLRWNSYPATVATQLAALRATEDFVDVTLACDGRQLKAHKLVLSACSPYFMQLLKSTPCQHPVIFLRDVGFRQLVALLEFMYAGEVNVSQVELPALLRTAESLQVRGLADTTANNNNNSTCAPQQKPAFSPSYGQTVGAPVMTNTPPAPIPADPPTCSEPSPADPVAAPTPPKQSRREERSVTSGGERQAEDEENSSDSNESHEEFETVDQDMKPYLPDESAPEQVDQPVDSFDGGEIDEPEVDSLNVNQTNVGSSVAGSQSEEETSEEEDDDDDGEYKDISYQFDPSYKQESLPDLDGSANGENVPGPSGVGGQLPDGDGSGGGGSGKEDGGNGGTGGGGSGSGSARNRLSRSLWPPGIPYHGPQQCPYCPRVLSNVGNWRKHVLTMHFAREKVYKCNHCASAFRTAEYLQKHYKIWLFFSIPENTRQGSYKIGSHPCIASRGNRSKLLPRWIVCSQWRF</sequence>
<keyword evidence="1" id="KW-0539">Nucleus</keyword>
<dbReference type="GO" id="GO:0003006">
    <property type="term" value="P:developmental process involved in reproduction"/>
    <property type="evidence" value="ECO:0007669"/>
    <property type="project" value="UniProtKB-ARBA"/>
</dbReference>
<keyword evidence="2" id="KW-0863">Zinc-finger</keyword>
<organism evidence="6 7">
    <name type="scientific">Allacma fusca</name>
    <dbReference type="NCBI Taxonomy" id="39272"/>
    <lineage>
        <taxon>Eukaryota</taxon>
        <taxon>Metazoa</taxon>
        <taxon>Ecdysozoa</taxon>
        <taxon>Arthropoda</taxon>
        <taxon>Hexapoda</taxon>
        <taxon>Collembola</taxon>
        <taxon>Symphypleona</taxon>
        <taxon>Sminthuridae</taxon>
        <taxon>Allacma</taxon>
    </lineage>
</organism>
<reference evidence="6" key="1">
    <citation type="submission" date="2021-06" db="EMBL/GenBank/DDBJ databases">
        <authorList>
            <person name="Hodson N. C."/>
            <person name="Mongue J. A."/>
            <person name="Jaron S. K."/>
        </authorList>
    </citation>
    <scope>NUCLEOTIDE SEQUENCE</scope>
</reference>
<evidence type="ECO:0000256" key="1">
    <source>
        <dbReference type="ARBA" id="ARBA00023242"/>
    </source>
</evidence>
<dbReference type="EMBL" id="CAJVCH010570104">
    <property type="protein sequence ID" value="CAG7834078.1"/>
    <property type="molecule type" value="Genomic_DNA"/>
</dbReference>